<dbReference type="Gene3D" id="3.40.50.12780">
    <property type="entry name" value="N-terminal domain of ligase-like"/>
    <property type="match status" value="1"/>
</dbReference>
<dbReference type="PANTHER" id="PTHR43272:SF33">
    <property type="entry name" value="AMP-BINDING DOMAIN-CONTAINING PROTEIN-RELATED"/>
    <property type="match status" value="1"/>
</dbReference>
<evidence type="ECO:0000313" key="5">
    <source>
        <dbReference type="Proteomes" id="UP000292702"/>
    </source>
</evidence>
<evidence type="ECO:0000259" key="3">
    <source>
        <dbReference type="Pfam" id="PF00501"/>
    </source>
</evidence>
<evidence type="ECO:0000256" key="1">
    <source>
        <dbReference type="ARBA" id="ARBA00022741"/>
    </source>
</evidence>
<dbReference type="InterPro" id="IPR000873">
    <property type="entry name" value="AMP-dep_synth/lig_dom"/>
</dbReference>
<keyword evidence="5" id="KW-1185">Reference proteome</keyword>
<dbReference type="EMBL" id="RWJN01000055">
    <property type="protein sequence ID" value="TCD68839.1"/>
    <property type="molecule type" value="Genomic_DNA"/>
</dbReference>
<dbReference type="Proteomes" id="UP000292702">
    <property type="component" value="Unassembled WGS sequence"/>
</dbReference>
<dbReference type="OrthoDB" id="1700726at2759"/>
<evidence type="ECO:0000256" key="2">
    <source>
        <dbReference type="ARBA" id="ARBA00022840"/>
    </source>
</evidence>
<dbReference type="GO" id="GO:0016020">
    <property type="term" value="C:membrane"/>
    <property type="evidence" value="ECO:0007669"/>
    <property type="project" value="TreeGrafter"/>
</dbReference>
<keyword evidence="1" id="KW-0547">Nucleotide-binding</keyword>
<name>A0A4R0RTD4_9APHY</name>
<dbReference type="Pfam" id="PF00501">
    <property type="entry name" value="AMP-binding"/>
    <property type="match status" value="1"/>
</dbReference>
<dbReference type="GO" id="GO:0005524">
    <property type="term" value="F:ATP binding"/>
    <property type="evidence" value="ECO:0007669"/>
    <property type="project" value="UniProtKB-KW"/>
</dbReference>
<feature type="domain" description="AMP-dependent synthetase/ligase" evidence="3">
    <location>
        <begin position="90"/>
        <end position="503"/>
    </location>
</feature>
<evidence type="ECO:0000313" key="4">
    <source>
        <dbReference type="EMBL" id="TCD68839.1"/>
    </source>
</evidence>
<comment type="caution">
    <text evidence="4">The sequence shown here is derived from an EMBL/GenBank/DDBJ whole genome shotgun (WGS) entry which is preliminary data.</text>
</comment>
<dbReference type="InterPro" id="IPR020845">
    <property type="entry name" value="AMP-binding_CS"/>
</dbReference>
<accession>A0A4R0RTD4</accession>
<dbReference type="STRING" id="92696.A0A4R0RTD4"/>
<dbReference type="PROSITE" id="PS00455">
    <property type="entry name" value="AMP_BINDING"/>
    <property type="match status" value="1"/>
</dbReference>
<dbReference type="GO" id="GO:0004467">
    <property type="term" value="F:long-chain fatty acid-CoA ligase activity"/>
    <property type="evidence" value="ECO:0007669"/>
    <property type="project" value="TreeGrafter"/>
</dbReference>
<dbReference type="GO" id="GO:0005783">
    <property type="term" value="C:endoplasmic reticulum"/>
    <property type="evidence" value="ECO:0007669"/>
    <property type="project" value="TreeGrafter"/>
</dbReference>
<dbReference type="PANTHER" id="PTHR43272">
    <property type="entry name" value="LONG-CHAIN-FATTY-ACID--COA LIGASE"/>
    <property type="match status" value="1"/>
</dbReference>
<dbReference type="SUPFAM" id="SSF56801">
    <property type="entry name" value="Acetyl-CoA synthetase-like"/>
    <property type="match status" value="1"/>
</dbReference>
<dbReference type="AlphaFoldDB" id="A0A4R0RTD4"/>
<proteinExistence type="predicted"/>
<reference evidence="4 5" key="1">
    <citation type="submission" date="2018-11" db="EMBL/GenBank/DDBJ databases">
        <title>Genome assembly of Steccherinum ochraceum LE-BIN_3174, the white-rot fungus of the Steccherinaceae family (The Residual Polyporoid clade, Polyporales, Basidiomycota).</title>
        <authorList>
            <person name="Fedorova T.V."/>
            <person name="Glazunova O.A."/>
            <person name="Landesman E.O."/>
            <person name="Moiseenko K.V."/>
            <person name="Psurtseva N.V."/>
            <person name="Savinova O.S."/>
            <person name="Shakhova N.V."/>
            <person name="Tyazhelova T.V."/>
            <person name="Vasina D.V."/>
        </authorList>
    </citation>
    <scope>NUCLEOTIDE SEQUENCE [LARGE SCALE GENOMIC DNA]</scope>
    <source>
        <strain evidence="4 5">LE-BIN_3174</strain>
    </source>
</reference>
<organism evidence="4 5">
    <name type="scientific">Steccherinum ochraceum</name>
    <dbReference type="NCBI Taxonomy" id="92696"/>
    <lineage>
        <taxon>Eukaryota</taxon>
        <taxon>Fungi</taxon>
        <taxon>Dikarya</taxon>
        <taxon>Basidiomycota</taxon>
        <taxon>Agaricomycotina</taxon>
        <taxon>Agaricomycetes</taxon>
        <taxon>Polyporales</taxon>
        <taxon>Steccherinaceae</taxon>
        <taxon>Steccherinum</taxon>
    </lineage>
</organism>
<gene>
    <name evidence="4" type="ORF">EIP91_009553</name>
</gene>
<keyword evidence="2" id="KW-0067">ATP-binding</keyword>
<dbReference type="InterPro" id="IPR042099">
    <property type="entry name" value="ANL_N_sf"/>
</dbReference>
<protein>
    <recommendedName>
        <fullName evidence="3">AMP-dependent synthetase/ligase domain-containing protein</fullName>
    </recommendedName>
</protein>
<sequence>MAAPYVPFPVVDHQGPLDLEKQSVEVPGTKRPGQTAHYRNALRDLVDLKTKDTPHNLREAFENGLAIAGPNAPCLGERKLISQDPVRWSDTFEWQTWETVDKRRRALGSGLYKLFQDGAVSPGALRTIGIWSRNTANWQLTEMSCHLFNLVTVALYDTLGPDAVEYVINHAETSIVFASPRNIPALLKLSSRTPCLKIIVSMEDLSSEQKGILTAWSDSRGIQLMTVSEIEASGRQNLIPPLPPSNESITTVCYTSGTTGVPKGALLTQGGLAIAARGILSDTGDLAGRPFVQLSYLPLAHIFERVMEIISITVGGCIGFGTGDPLRLVEDIQILKPTLLPSVPRVMNRVVSAAMAASKAGGIKGALFNRALQVKMANFHKNGSTTHAFWDRLVFSKIQAVLGGRLAFMGLGAAPMNADSVNFLKIASNAFFVLTGYGMTEMCGCGTRTHPRDYTSAGFVGPPCIGIEIKLIDVPALGYTSEDRPNPRGEVCLRGVPRFLGYLKDEVNTKAALDEEGWYHSGDVGEMDPKGRLRIIDRVKNIMKLSQGEYVAIERVESLYSASSVVGQLYVHGDSLQSYLVAVLVPDPVQLASIASVVTGTIVALENQEKLQKAMLDPRVVDVLLKELDKEAEKTGLQGFERIKRLHVTSVQFTVEEGTMTPTFKLRRKEAHAKFKQEIDAMYALGEARAPSHL</sequence>